<dbReference type="InterPro" id="IPR013087">
    <property type="entry name" value="Znf_C2H2_type"/>
</dbReference>
<keyword evidence="7" id="KW-0862">Zinc</keyword>
<evidence type="ECO:0000256" key="1">
    <source>
        <dbReference type="ARBA" id="ARBA00003767"/>
    </source>
</evidence>
<evidence type="ECO:0000256" key="8">
    <source>
        <dbReference type="ARBA" id="ARBA00023015"/>
    </source>
</evidence>
<keyword evidence="6 12" id="KW-0863">Zinc-finger</keyword>
<reference evidence="15" key="2">
    <citation type="submission" date="2025-09" db="UniProtKB">
        <authorList>
            <consortium name="Ensembl"/>
        </authorList>
    </citation>
    <scope>IDENTIFICATION</scope>
</reference>
<keyword evidence="4" id="KW-0479">Metal-binding</keyword>
<evidence type="ECO:0000256" key="13">
    <source>
        <dbReference type="SAM" id="MobiDB-lite"/>
    </source>
</evidence>
<dbReference type="GO" id="GO:0008270">
    <property type="term" value="F:zinc ion binding"/>
    <property type="evidence" value="ECO:0007669"/>
    <property type="project" value="UniProtKB-KW"/>
</dbReference>
<dbReference type="FunFam" id="3.30.160.60:FF:000966">
    <property type="entry name" value="ZFP90 zinc finger protein"/>
    <property type="match status" value="1"/>
</dbReference>
<feature type="compositionally biased region" description="Basic and acidic residues" evidence="13">
    <location>
        <begin position="188"/>
        <end position="201"/>
    </location>
</feature>
<dbReference type="PANTHER" id="PTHR24409:SF295">
    <property type="entry name" value="AZ2-RELATED"/>
    <property type="match status" value="1"/>
</dbReference>
<keyword evidence="5" id="KW-0677">Repeat</keyword>
<evidence type="ECO:0000256" key="6">
    <source>
        <dbReference type="ARBA" id="ARBA00022771"/>
    </source>
</evidence>
<evidence type="ECO:0000256" key="9">
    <source>
        <dbReference type="ARBA" id="ARBA00023125"/>
    </source>
</evidence>
<evidence type="ECO:0000259" key="14">
    <source>
        <dbReference type="PROSITE" id="PS50157"/>
    </source>
</evidence>
<evidence type="ECO:0000256" key="11">
    <source>
        <dbReference type="ARBA" id="ARBA00023242"/>
    </source>
</evidence>
<reference evidence="15" key="1">
    <citation type="submission" date="2025-08" db="UniProtKB">
        <authorList>
            <consortium name="Ensembl"/>
        </authorList>
    </citation>
    <scope>IDENTIFICATION</scope>
</reference>
<dbReference type="GO" id="GO:0005634">
    <property type="term" value="C:nucleus"/>
    <property type="evidence" value="ECO:0007669"/>
    <property type="project" value="UniProtKB-SubCell"/>
</dbReference>
<dbReference type="PROSITE" id="PS50157">
    <property type="entry name" value="ZINC_FINGER_C2H2_2"/>
    <property type="match status" value="4"/>
</dbReference>
<evidence type="ECO:0000256" key="2">
    <source>
        <dbReference type="ARBA" id="ARBA00004123"/>
    </source>
</evidence>
<keyword evidence="8" id="KW-0805">Transcription regulation</keyword>
<dbReference type="STRING" id="48701.ENSPMEP00000020025"/>
<comment type="function">
    <text evidence="1">May be involved in transcriptional regulation.</text>
</comment>
<dbReference type="PANTHER" id="PTHR24409">
    <property type="entry name" value="ZINC FINGER PROTEIN 142"/>
    <property type="match status" value="1"/>
</dbReference>
<dbReference type="SUPFAM" id="SSF57667">
    <property type="entry name" value="beta-beta-alpha zinc fingers"/>
    <property type="match status" value="3"/>
</dbReference>
<evidence type="ECO:0000256" key="5">
    <source>
        <dbReference type="ARBA" id="ARBA00022737"/>
    </source>
</evidence>
<evidence type="ECO:0000313" key="15">
    <source>
        <dbReference type="Ensembl" id="ENSPMEP00000020025.1"/>
    </source>
</evidence>
<dbReference type="Gene3D" id="3.30.160.60">
    <property type="entry name" value="Classic Zinc Finger"/>
    <property type="match status" value="5"/>
</dbReference>
<dbReference type="GO" id="GO:0000977">
    <property type="term" value="F:RNA polymerase II transcription regulatory region sequence-specific DNA binding"/>
    <property type="evidence" value="ECO:0007669"/>
    <property type="project" value="TreeGrafter"/>
</dbReference>
<evidence type="ECO:0000256" key="4">
    <source>
        <dbReference type="ARBA" id="ARBA00022723"/>
    </source>
</evidence>
<dbReference type="GO" id="GO:0000981">
    <property type="term" value="F:DNA-binding transcription factor activity, RNA polymerase II-specific"/>
    <property type="evidence" value="ECO:0007669"/>
    <property type="project" value="TreeGrafter"/>
</dbReference>
<dbReference type="FunFam" id="3.30.160.60:FF:000100">
    <property type="entry name" value="Zinc finger 45-like"/>
    <property type="match status" value="1"/>
</dbReference>
<keyword evidence="16" id="KW-1185">Reference proteome</keyword>
<name>A0A3B3XYS3_9TELE</name>
<feature type="domain" description="C2H2-type" evidence="14">
    <location>
        <begin position="38"/>
        <end position="65"/>
    </location>
</feature>
<dbReference type="InterPro" id="IPR036236">
    <property type="entry name" value="Znf_C2H2_sf"/>
</dbReference>
<dbReference type="Proteomes" id="UP000261480">
    <property type="component" value="Unplaced"/>
</dbReference>
<feature type="region of interest" description="Disordered" evidence="13">
    <location>
        <begin position="63"/>
        <end position="158"/>
    </location>
</feature>
<evidence type="ECO:0000256" key="10">
    <source>
        <dbReference type="ARBA" id="ARBA00023163"/>
    </source>
</evidence>
<proteinExistence type="inferred from homology"/>
<dbReference type="FunFam" id="3.30.160.60:FF:000624">
    <property type="entry name" value="zinc finger protein 697"/>
    <property type="match status" value="1"/>
</dbReference>
<comment type="subcellular location">
    <subcellularLocation>
        <location evidence="2">Nucleus</location>
    </subcellularLocation>
</comment>
<keyword evidence="10" id="KW-0804">Transcription</keyword>
<feature type="domain" description="C2H2-type" evidence="14">
    <location>
        <begin position="165"/>
        <end position="192"/>
    </location>
</feature>
<evidence type="ECO:0000256" key="7">
    <source>
        <dbReference type="ARBA" id="ARBA00022833"/>
    </source>
</evidence>
<feature type="compositionally biased region" description="Acidic residues" evidence="13">
    <location>
        <begin position="118"/>
        <end position="142"/>
    </location>
</feature>
<dbReference type="SMART" id="SM00355">
    <property type="entry name" value="ZnF_C2H2"/>
    <property type="match status" value="5"/>
</dbReference>
<keyword evidence="11" id="KW-0539">Nucleus</keyword>
<evidence type="ECO:0000256" key="12">
    <source>
        <dbReference type="PROSITE-ProRule" id="PRU00042"/>
    </source>
</evidence>
<organism evidence="15 16">
    <name type="scientific">Poecilia mexicana</name>
    <dbReference type="NCBI Taxonomy" id="48701"/>
    <lineage>
        <taxon>Eukaryota</taxon>
        <taxon>Metazoa</taxon>
        <taxon>Chordata</taxon>
        <taxon>Craniata</taxon>
        <taxon>Vertebrata</taxon>
        <taxon>Euteleostomi</taxon>
        <taxon>Actinopterygii</taxon>
        <taxon>Neopterygii</taxon>
        <taxon>Teleostei</taxon>
        <taxon>Neoteleostei</taxon>
        <taxon>Acanthomorphata</taxon>
        <taxon>Ovalentaria</taxon>
        <taxon>Atherinomorphae</taxon>
        <taxon>Cyprinodontiformes</taxon>
        <taxon>Poeciliidae</taxon>
        <taxon>Poeciliinae</taxon>
        <taxon>Poecilia</taxon>
    </lineage>
</organism>
<keyword evidence="9" id="KW-0238">DNA-binding</keyword>
<sequence>MISHSDLKPFVCGYCGGRFTRKASLRIHVRRHTGENLLSCDKCYKKFTRKADLQKHMRFHAKLENAETEVPTSSSAEQMKTEPDGEISGGSEPNRELDSNPNLQANIEERHSSSSETEVSDESEDDNLSGSESENEDSDEDWREPRTRQSGVNSKVGRKAAKKAFSCPDCGKQFVRKQMFQKHMAGHLGEKSSRCSVEKNHSRGKRNGDSQTRFKPGRKYFTCDNCGEIFKKLATHMTIHKGVKPFACSDCGRCFRLKSDLKGHMTTHLDVKSFGCGYCENIYLLPLFEEVCTSGRLEDEQGSRWGCIFLPTTGSGL</sequence>
<evidence type="ECO:0000256" key="3">
    <source>
        <dbReference type="ARBA" id="ARBA00006991"/>
    </source>
</evidence>
<feature type="domain" description="C2H2-type" evidence="14">
    <location>
        <begin position="246"/>
        <end position="273"/>
    </location>
</feature>
<feature type="region of interest" description="Disordered" evidence="13">
    <location>
        <begin position="185"/>
        <end position="213"/>
    </location>
</feature>
<dbReference type="Pfam" id="PF00096">
    <property type="entry name" value="zf-C2H2"/>
    <property type="match status" value="4"/>
</dbReference>
<evidence type="ECO:0000313" key="16">
    <source>
        <dbReference type="Proteomes" id="UP000261480"/>
    </source>
</evidence>
<dbReference type="AlphaFoldDB" id="A0A3B3XYS3"/>
<comment type="similarity">
    <text evidence="3">Belongs to the krueppel C2H2-type zinc-finger protein family.</text>
</comment>
<feature type="domain" description="C2H2-type" evidence="14">
    <location>
        <begin position="10"/>
        <end position="37"/>
    </location>
</feature>
<accession>A0A3B3XYS3</accession>
<protein>
    <recommendedName>
        <fullName evidence="14">C2H2-type domain-containing protein</fullName>
    </recommendedName>
</protein>
<dbReference type="Ensembl" id="ENSPMET00000034870.1">
    <property type="protein sequence ID" value="ENSPMEP00000020025.1"/>
    <property type="gene ID" value="ENSPMEG00000023090.1"/>
</dbReference>
<dbReference type="PROSITE" id="PS00028">
    <property type="entry name" value="ZINC_FINGER_C2H2_1"/>
    <property type="match status" value="4"/>
</dbReference>
<dbReference type="FunFam" id="3.30.160.60:FF:000417">
    <property type="entry name" value="Zinc finger protein"/>
    <property type="match status" value="1"/>
</dbReference>